<organism evidence="2 3">
    <name type="scientific">Eiseniibacteriota bacterium</name>
    <dbReference type="NCBI Taxonomy" id="2212470"/>
    <lineage>
        <taxon>Bacteria</taxon>
        <taxon>Candidatus Eiseniibacteriota</taxon>
    </lineage>
</organism>
<evidence type="ECO:0000313" key="2">
    <source>
        <dbReference type="EMBL" id="TMQ61146.1"/>
    </source>
</evidence>
<reference evidence="2 3" key="1">
    <citation type="journal article" date="2019" name="Nat. Microbiol.">
        <title>Mediterranean grassland soil C-N compound turnover is dependent on rainfall and depth, and is mediated by genomically divergent microorganisms.</title>
        <authorList>
            <person name="Diamond S."/>
            <person name="Andeer P.F."/>
            <person name="Li Z."/>
            <person name="Crits-Christoph A."/>
            <person name="Burstein D."/>
            <person name="Anantharaman K."/>
            <person name="Lane K.R."/>
            <person name="Thomas B.C."/>
            <person name="Pan C."/>
            <person name="Northen T.R."/>
            <person name="Banfield J.F."/>
        </authorList>
    </citation>
    <scope>NUCLEOTIDE SEQUENCE [LARGE SCALE GENOMIC DNA]</scope>
    <source>
        <strain evidence="2">WS_5</strain>
    </source>
</reference>
<proteinExistence type="predicted"/>
<dbReference type="AlphaFoldDB" id="A0A538TC33"/>
<dbReference type="SUPFAM" id="SSF53474">
    <property type="entry name" value="alpha/beta-Hydrolases"/>
    <property type="match status" value="1"/>
</dbReference>
<dbReference type="Pfam" id="PF00326">
    <property type="entry name" value="Peptidase_S9"/>
    <property type="match status" value="1"/>
</dbReference>
<sequence>MAIVIPRRFLLALAVPLLAGLLGLLCVGWYVSGRIGNEALRAAYDHRPPLCDDAVVVALTDSTITLRPAADDSSRVRRGTTWGLRWRGGWGDVDTLLGASSSAVTRRFHAHLGRPQPGTHVDLSAETAWSNPRQACDLPFQEVRVQTELGPTPAWLVPGASDTWAILVHGKGAERTQALRVLELYAQQGMPCLVLTYRNDPEGIASPDGRYHYGLTEWKDLEAGVRLALAHGARRIVPVGDSMGGGIILAFLENSVLATRVQGAILEAPMIDFGATIDLGIRLARMPLIGLPIPGLAGTVGKELAAIRYGIDWRSLDLSIEAGRIRAPVLLLHGDADDVVPFESSLALATRFPDRVSLVRFHGARHLECRSIDPDRYDAAVTKFLQELPGSP</sequence>
<dbReference type="Proteomes" id="UP000320913">
    <property type="component" value="Unassembled WGS sequence"/>
</dbReference>
<evidence type="ECO:0000313" key="3">
    <source>
        <dbReference type="Proteomes" id="UP000320913"/>
    </source>
</evidence>
<evidence type="ECO:0000259" key="1">
    <source>
        <dbReference type="Pfam" id="PF00326"/>
    </source>
</evidence>
<dbReference type="InterPro" id="IPR029058">
    <property type="entry name" value="AB_hydrolase_fold"/>
</dbReference>
<protein>
    <submittedName>
        <fullName evidence="2">Lysophospholipase</fullName>
    </submittedName>
</protein>
<gene>
    <name evidence="2" type="ORF">E6K75_01830</name>
</gene>
<name>A0A538TC33_UNCEI</name>
<dbReference type="EMBL" id="VBOV01000042">
    <property type="protein sequence ID" value="TMQ61146.1"/>
    <property type="molecule type" value="Genomic_DNA"/>
</dbReference>
<dbReference type="InterPro" id="IPR001375">
    <property type="entry name" value="Peptidase_S9_cat"/>
</dbReference>
<feature type="domain" description="Peptidase S9 prolyl oligopeptidase catalytic" evidence="1">
    <location>
        <begin position="209"/>
        <end position="366"/>
    </location>
</feature>
<accession>A0A538TC33</accession>
<comment type="caution">
    <text evidence="2">The sequence shown here is derived from an EMBL/GenBank/DDBJ whole genome shotgun (WGS) entry which is preliminary data.</text>
</comment>
<dbReference type="Gene3D" id="3.40.50.1820">
    <property type="entry name" value="alpha/beta hydrolase"/>
    <property type="match status" value="1"/>
</dbReference>